<reference evidence="1" key="2">
    <citation type="submission" date="2015-06" db="UniProtKB">
        <authorList>
            <consortium name="EnsemblMetazoa"/>
        </authorList>
    </citation>
    <scope>IDENTIFICATION</scope>
</reference>
<dbReference type="Proteomes" id="UP000015104">
    <property type="component" value="Unassembled WGS sequence"/>
</dbReference>
<dbReference type="EMBL" id="CAEY01000763">
    <property type="status" value="NOT_ANNOTATED_CDS"/>
    <property type="molecule type" value="Genomic_DNA"/>
</dbReference>
<evidence type="ECO:0000313" key="2">
    <source>
        <dbReference type="Proteomes" id="UP000015104"/>
    </source>
</evidence>
<evidence type="ECO:0000313" key="1">
    <source>
        <dbReference type="EnsemblMetazoa" id="tetur29g01430.1"/>
    </source>
</evidence>
<dbReference type="EnsemblMetazoa" id="tetur29g01430.1">
    <property type="protein sequence ID" value="tetur29g01430.1"/>
    <property type="gene ID" value="tetur29g01430"/>
</dbReference>
<protein>
    <submittedName>
        <fullName evidence="1">Uncharacterized protein</fullName>
    </submittedName>
</protein>
<dbReference type="AlphaFoldDB" id="T1L072"/>
<reference evidence="2" key="1">
    <citation type="submission" date="2011-08" db="EMBL/GenBank/DDBJ databases">
        <authorList>
            <person name="Rombauts S."/>
        </authorList>
    </citation>
    <scope>NUCLEOTIDE SEQUENCE</scope>
    <source>
        <strain evidence="2">London</strain>
    </source>
</reference>
<sequence>MNLKQGFILNVLQPLTAELEMERDQNAFTLTNRPSTDACHESNDESLWVMHQHLALSSLSLTISSTQDQYYYLLAAFYLIQTQPNVKTVINSTNDNQ</sequence>
<name>T1L072_TETUR</name>
<proteinExistence type="predicted"/>
<dbReference type="HOGENOM" id="CLU_2349419_0_0_1"/>
<keyword evidence="2" id="KW-1185">Reference proteome</keyword>
<organism evidence="1 2">
    <name type="scientific">Tetranychus urticae</name>
    <name type="common">Two-spotted spider mite</name>
    <dbReference type="NCBI Taxonomy" id="32264"/>
    <lineage>
        <taxon>Eukaryota</taxon>
        <taxon>Metazoa</taxon>
        <taxon>Ecdysozoa</taxon>
        <taxon>Arthropoda</taxon>
        <taxon>Chelicerata</taxon>
        <taxon>Arachnida</taxon>
        <taxon>Acari</taxon>
        <taxon>Acariformes</taxon>
        <taxon>Trombidiformes</taxon>
        <taxon>Prostigmata</taxon>
        <taxon>Eleutherengona</taxon>
        <taxon>Raphignathae</taxon>
        <taxon>Tetranychoidea</taxon>
        <taxon>Tetranychidae</taxon>
        <taxon>Tetranychus</taxon>
    </lineage>
</organism>
<accession>T1L072</accession>